<keyword evidence="5" id="KW-0547">Nucleotide-binding</keyword>
<feature type="transmembrane region" description="Helical" evidence="10">
    <location>
        <begin position="172"/>
        <end position="191"/>
    </location>
</feature>
<evidence type="ECO:0000256" key="10">
    <source>
        <dbReference type="SAM" id="Phobius"/>
    </source>
</evidence>
<dbReference type="PROSITE" id="PS50929">
    <property type="entry name" value="ABC_TM1F"/>
    <property type="match status" value="2"/>
</dbReference>
<feature type="transmembrane region" description="Helical" evidence="10">
    <location>
        <begin position="697"/>
        <end position="720"/>
    </location>
</feature>
<dbReference type="FunFam" id="3.40.50.300:FF:000913">
    <property type="entry name" value="ABC multidrug transporter SitT"/>
    <property type="match status" value="1"/>
</dbReference>
<evidence type="ECO:0000313" key="13">
    <source>
        <dbReference type="EMBL" id="KAJ4024674.1"/>
    </source>
</evidence>
<feature type="transmembrane region" description="Helical" evidence="10">
    <location>
        <begin position="310"/>
        <end position="332"/>
    </location>
</feature>
<evidence type="ECO:0000259" key="11">
    <source>
        <dbReference type="PROSITE" id="PS50893"/>
    </source>
</evidence>
<dbReference type="Gene3D" id="3.40.50.300">
    <property type="entry name" value="P-loop containing nucleotide triphosphate hydrolases"/>
    <property type="match status" value="2"/>
</dbReference>
<proteinExistence type="inferred from homology"/>
<reference evidence="13" key="1">
    <citation type="submission" date="2022-10" db="EMBL/GenBank/DDBJ databases">
        <title>Fusarium specimens isolated from Avocado Roots.</title>
        <authorList>
            <person name="Stajich J."/>
            <person name="Roper C."/>
            <person name="Heimlech-Rivalta G."/>
        </authorList>
    </citation>
    <scope>NUCLEOTIDE SEQUENCE</scope>
    <source>
        <strain evidence="13">CF00143</strain>
    </source>
</reference>
<feature type="domain" description="ABC transmembrane type-1" evidence="12">
    <location>
        <begin position="699"/>
        <end position="984"/>
    </location>
</feature>
<dbReference type="InterPro" id="IPR027417">
    <property type="entry name" value="P-loop_NTPase"/>
</dbReference>
<dbReference type="InterPro" id="IPR039421">
    <property type="entry name" value="Type_1_exporter"/>
</dbReference>
<feature type="transmembrane region" description="Helical" evidence="10">
    <location>
        <begin position="45"/>
        <end position="69"/>
    </location>
</feature>
<feature type="transmembrane region" description="Helical" evidence="10">
    <location>
        <begin position="275"/>
        <end position="298"/>
    </location>
</feature>
<feature type="transmembrane region" description="Helical" evidence="10">
    <location>
        <begin position="807"/>
        <end position="828"/>
    </location>
</feature>
<gene>
    <name evidence="13" type="ORF">NW766_000914</name>
</gene>
<evidence type="ECO:0000256" key="5">
    <source>
        <dbReference type="ARBA" id="ARBA00022741"/>
    </source>
</evidence>
<comment type="subcellular location">
    <subcellularLocation>
        <location evidence="1">Membrane</location>
        <topology evidence="1">Multi-pass membrane protein</topology>
    </subcellularLocation>
</comment>
<keyword evidence="7 10" id="KW-1133">Transmembrane helix</keyword>
<protein>
    <recommendedName>
        <fullName evidence="15">Leptomycin B resistance protein pmd1</fullName>
    </recommendedName>
</protein>
<keyword evidence="4 10" id="KW-0812">Transmembrane</keyword>
<evidence type="ECO:0000256" key="2">
    <source>
        <dbReference type="ARBA" id="ARBA00007577"/>
    </source>
</evidence>
<evidence type="ECO:0000256" key="6">
    <source>
        <dbReference type="ARBA" id="ARBA00022840"/>
    </source>
</evidence>
<dbReference type="PANTHER" id="PTHR43394:SF1">
    <property type="entry name" value="ATP-BINDING CASSETTE SUB-FAMILY B MEMBER 10, MITOCHONDRIAL"/>
    <property type="match status" value="1"/>
</dbReference>
<evidence type="ECO:0000256" key="9">
    <source>
        <dbReference type="SAM" id="MobiDB-lite"/>
    </source>
</evidence>
<dbReference type="AlphaFoldDB" id="A0A9W8Q110"/>
<sequence>MEKSDHAAGATASDLSATTPEPEKQQTSGFLAFLRIFTYCEPLDCVLEVIGLVAAIGSGVALSMMNLVIGQLMDVMSDPMRISTDPDGFMADVSKNALYFVYIGIARLVCTYIYSTLFTYVSFRVTNNIRKSYLRAALIQEISYFDHGTSGSISMQGVANGKLIQSGIADKLGLFFTSLATFIAAFIIAFVNYWKLTLILICIMPAIIFVIGAMATIDAGIDGHNLKILSQAAQYAETALANTRAIKAFNLESRVMHKYATFLDDSQRLCRKKCLIYGIMFGWQYFVIYAGMALAFWQGIRMIARQEVEGIGTVFTVLFSVVIGSTAINGIAPNISSFVRAAAGATELFALIDQDSDINPLNESGQRPSQVSGVISLESIRFSYPTRPDTQVLDDFSLNIPAGKVTALVGASGSGKSTIIGLLERWYNPTSGDIKLDGINIKDLNVNWLRTTMRLVEQEPVLFNGTIFDNIANGLAGTTLAASPRQDQEEAVRNAAKLAFADEFIQSLPDEYDTRIGERGGLLSGGQKQRIAIARSIVSNPSILLLDEATSALDPHSEGIVQQALDSASNNRTIVVIAHKLATIRHADNIVVMNKGKIVEQGRHDELVALGGTYAKLVQAQDLSATKQDLVNPNSDQESIATTEAVEPVQSITKSHATADDKVLSQIVREDFSLYKRTGLVHTILLLVQSSPELKTCYFITCVCCFLGAAVFPGQTLLLAEVMDVFQSPNLTKGGDFVSLMYFVLALGALVVFFILGWSSNIVAQTLSQKVRKGLLHGMLRQDLRFFDRPDNTVGALISRVDSHSQAVLELMGFNVALALQCIINVVASSILALVYAWKLGLVGVFAGMPPLLLAGYSRIRLETKLDTEVDSRFSTSASIASESVNGIRTVSSLAIEGAIMQRYSEGLNDAVSGSRGPLFHMMIYYSLTQSVEFFILALGFWFGSKLVSQGEITFLQFIVSFLGVFFSGQAAGVIFSFSSSFTKANSAANYYFWLTNLQPLIRETEQTRDKGPASDCTSIDFQDVQFSYPLAPEKQVIKGLDLTIERGQFVAFVGASGCGKSTMISLLERFYDPISGSINIDGSASLTDISPRLYRGRLALVQQEPTLFPDSIRDNIVAGLDVSPAEQALVKDDVLEEACRAANAWDFISSLPEGPNTPCGQGGSQLSGGQRQRIAIARALIRSPKVLLLDEATSALDTESERVVQKALASAAADGNRITIAVAHRLSTIRDADKICVFLRGRIVESGTHDELIRQDGIYKQMCDAQRLDKAV</sequence>
<dbReference type="SMART" id="SM00382">
    <property type="entry name" value="AAA"/>
    <property type="match status" value="2"/>
</dbReference>
<dbReference type="CDD" id="cd18577">
    <property type="entry name" value="ABC_6TM_Pgp_ABCB1_D1_like"/>
    <property type="match status" value="1"/>
</dbReference>
<comment type="similarity">
    <text evidence="2">Belongs to the ABC transporter superfamily. ABCB family. Multidrug resistance exporter (TC 3.A.1.201) subfamily.</text>
</comment>
<dbReference type="SUPFAM" id="SSF52540">
    <property type="entry name" value="P-loop containing nucleoside triphosphate hydrolases"/>
    <property type="match status" value="2"/>
</dbReference>
<dbReference type="SUPFAM" id="SSF90123">
    <property type="entry name" value="ABC transporter transmembrane region"/>
    <property type="match status" value="2"/>
</dbReference>
<feature type="transmembrane region" description="Helical" evidence="10">
    <location>
        <begin position="740"/>
        <end position="764"/>
    </location>
</feature>
<dbReference type="PROSITE" id="PS50893">
    <property type="entry name" value="ABC_TRANSPORTER_2"/>
    <property type="match status" value="2"/>
</dbReference>
<dbReference type="InterPro" id="IPR003593">
    <property type="entry name" value="AAA+_ATPase"/>
</dbReference>
<accession>A0A9W8Q110</accession>
<evidence type="ECO:0000256" key="8">
    <source>
        <dbReference type="ARBA" id="ARBA00023136"/>
    </source>
</evidence>
<keyword evidence="3" id="KW-0813">Transport</keyword>
<feature type="transmembrane region" description="Helical" evidence="10">
    <location>
        <begin position="197"/>
        <end position="217"/>
    </location>
</feature>
<dbReference type="InterPro" id="IPR036640">
    <property type="entry name" value="ABC1_TM_sf"/>
</dbReference>
<organism evidence="13 14">
    <name type="scientific">Fusarium irregulare</name>
    <dbReference type="NCBI Taxonomy" id="2494466"/>
    <lineage>
        <taxon>Eukaryota</taxon>
        <taxon>Fungi</taxon>
        <taxon>Dikarya</taxon>
        <taxon>Ascomycota</taxon>
        <taxon>Pezizomycotina</taxon>
        <taxon>Sordariomycetes</taxon>
        <taxon>Hypocreomycetidae</taxon>
        <taxon>Hypocreales</taxon>
        <taxon>Nectriaceae</taxon>
        <taxon>Fusarium</taxon>
        <taxon>Fusarium incarnatum-equiseti species complex</taxon>
    </lineage>
</organism>
<dbReference type="CDD" id="cd03249">
    <property type="entry name" value="ABC_MTABC3_MDL1_MDL2"/>
    <property type="match status" value="1"/>
</dbReference>
<feature type="domain" description="ABC transporter" evidence="11">
    <location>
        <begin position="375"/>
        <end position="620"/>
    </location>
</feature>
<dbReference type="InterPro" id="IPR011527">
    <property type="entry name" value="ABC1_TM_dom"/>
</dbReference>
<dbReference type="Gene3D" id="1.20.1560.10">
    <property type="entry name" value="ABC transporter type 1, transmembrane domain"/>
    <property type="match status" value="2"/>
</dbReference>
<dbReference type="Proteomes" id="UP001152130">
    <property type="component" value="Unassembled WGS sequence"/>
</dbReference>
<feature type="transmembrane region" description="Helical" evidence="10">
    <location>
        <begin position="955"/>
        <end position="978"/>
    </location>
</feature>
<feature type="domain" description="ABC transmembrane type-1" evidence="12">
    <location>
        <begin position="49"/>
        <end position="340"/>
    </location>
</feature>
<dbReference type="PROSITE" id="PS00211">
    <property type="entry name" value="ABC_TRANSPORTER_1"/>
    <property type="match status" value="2"/>
</dbReference>
<dbReference type="FunFam" id="1.20.1560.10:FF:000057">
    <property type="entry name" value="ABC multidrug transporter SitT"/>
    <property type="match status" value="1"/>
</dbReference>
<dbReference type="GO" id="GO:0005524">
    <property type="term" value="F:ATP binding"/>
    <property type="evidence" value="ECO:0007669"/>
    <property type="project" value="UniProtKB-KW"/>
</dbReference>
<dbReference type="CDD" id="cd18578">
    <property type="entry name" value="ABC_6TM_Pgp_ABCB1_D2_like"/>
    <property type="match status" value="1"/>
</dbReference>
<feature type="transmembrane region" description="Helical" evidence="10">
    <location>
        <begin position="923"/>
        <end position="943"/>
    </location>
</feature>
<evidence type="ECO:0008006" key="15">
    <source>
        <dbReference type="Google" id="ProtNLM"/>
    </source>
</evidence>
<evidence type="ECO:0000256" key="4">
    <source>
        <dbReference type="ARBA" id="ARBA00022692"/>
    </source>
</evidence>
<dbReference type="GO" id="GO:0005743">
    <property type="term" value="C:mitochondrial inner membrane"/>
    <property type="evidence" value="ECO:0007669"/>
    <property type="project" value="TreeGrafter"/>
</dbReference>
<dbReference type="InterPro" id="IPR003439">
    <property type="entry name" value="ABC_transporter-like_ATP-bd"/>
</dbReference>
<evidence type="ECO:0000313" key="14">
    <source>
        <dbReference type="Proteomes" id="UP001152130"/>
    </source>
</evidence>
<dbReference type="Pfam" id="PF00664">
    <property type="entry name" value="ABC_membrane"/>
    <property type="match status" value="2"/>
</dbReference>
<feature type="compositionally biased region" description="Polar residues" evidence="9">
    <location>
        <begin position="13"/>
        <end position="23"/>
    </location>
</feature>
<comment type="caution">
    <text evidence="13">The sequence shown here is derived from an EMBL/GenBank/DDBJ whole genome shotgun (WGS) entry which is preliminary data.</text>
</comment>
<evidence type="ECO:0000256" key="3">
    <source>
        <dbReference type="ARBA" id="ARBA00022448"/>
    </source>
</evidence>
<dbReference type="GO" id="GO:0016887">
    <property type="term" value="F:ATP hydrolysis activity"/>
    <property type="evidence" value="ECO:0007669"/>
    <property type="project" value="InterPro"/>
</dbReference>
<dbReference type="FunFam" id="3.40.50.300:FF:000251">
    <property type="entry name" value="ABC transporter B family member 19"/>
    <property type="match status" value="1"/>
</dbReference>
<feature type="region of interest" description="Disordered" evidence="9">
    <location>
        <begin position="1"/>
        <end position="23"/>
    </location>
</feature>
<dbReference type="GO" id="GO:0015421">
    <property type="term" value="F:ABC-type oligopeptide transporter activity"/>
    <property type="evidence" value="ECO:0007669"/>
    <property type="project" value="TreeGrafter"/>
</dbReference>
<feature type="domain" description="ABC transporter" evidence="11">
    <location>
        <begin position="1020"/>
        <end position="1266"/>
    </location>
</feature>
<dbReference type="InterPro" id="IPR017871">
    <property type="entry name" value="ABC_transporter-like_CS"/>
</dbReference>
<evidence type="ECO:0000256" key="1">
    <source>
        <dbReference type="ARBA" id="ARBA00004141"/>
    </source>
</evidence>
<keyword evidence="6" id="KW-0067">ATP-binding</keyword>
<name>A0A9W8Q110_9HYPO</name>
<dbReference type="PANTHER" id="PTHR43394">
    <property type="entry name" value="ATP-DEPENDENT PERMEASE MDL1, MITOCHONDRIAL"/>
    <property type="match status" value="1"/>
</dbReference>
<feature type="transmembrane region" description="Helical" evidence="10">
    <location>
        <begin position="99"/>
        <end position="123"/>
    </location>
</feature>
<dbReference type="GO" id="GO:0090374">
    <property type="term" value="P:oligopeptide export from mitochondrion"/>
    <property type="evidence" value="ECO:0007669"/>
    <property type="project" value="TreeGrafter"/>
</dbReference>
<keyword evidence="14" id="KW-1185">Reference proteome</keyword>
<keyword evidence="8 10" id="KW-0472">Membrane</keyword>
<dbReference type="EMBL" id="JAPDHF010000001">
    <property type="protein sequence ID" value="KAJ4024674.1"/>
    <property type="molecule type" value="Genomic_DNA"/>
</dbReference>
<evidence type="ECO:0000256" key="7">
    <source>
        <dbReference type="ARBA" id="ARBA00022989"/>
    </source>
</evidence>
<dbReference type="Pfam" id="PF00005">
    <property type="entry name" value="ABC_tran"/>
    <property type="match status" value="2"/>
</dbReference>
<evidence type="ECO:0000259" key="12">
    <source>
        <dbReference type="PROSITE" id="PS50929"/>
    </source>
</evidence>